<accession>A0A263D1Q6</accession>
<gene>
    <name evidence="1" type="ORF">CFN78_14720</name>
</gene>
<dbReference type="Gene3D" id="3.30.70.1520">
    <property type="entry name" value="Heterotetrameric sarcosine oxidase"/>
    <property type="match status" value="1"/>
</dbReference>
<dbReference type="EMBL" id="NKYE01000008">
    <property type="protein sequence ID" value="OZM72271.1"/>
    <property type="molecule type" value="Genomic_DNA"/>
</dbReference>
<name>A0A263D1Q6_9PSEU</name>
<evidence type="ECO:0000313" key="2">
    <source>
        <dbReference type="Proteomes" id="UP000242444"/>
    </source>
</evidence>
<sequence length="199" mass="20487">MTVESVLRHSPLGEVWGGEPAVLAPGTRAAERPYLTQLTVRVDDPAAVTGAGAAIGVPLPAAPCSFTSGTVAGQGIDVLWMGPDEYLVLAAPGLGAELTDALGEALAGRGSVVDVSAQRTTVTLSGPYARDVLAHGCAIDLHPSVSPSGTCVQTLLARAGIVLLVRGEDEFVLLVRASFARYLADWLADASVEYRALPD</sequence>
<proteinExistence type="predicted"/>
<keyword evidence="2" id="KW-1185">Reference proteome</keyword>
<protein>
    <submittedName>
        <fullName evidence="1">Sarcosine oxidase subunit gamma</fullName>
    </submittedName>
</protein>
<dbReference type="Gene3D" id="3.30.1360.120">
    <property type="entry name" value="Probable tRNA modification gtpase trme, domain 1"/>
    <property type="match status" value="1"/>
</dbReference>
<dbReference type="RefSeq" id="WP_094863369.1">
    <property type="nucleotide sequence ID" value="NZ_NKYE01000008.1"/>
</dbReference>
<dbReference type="AlphaFoldDB" id="A0A263D1Q6"/>
<dbReference type="SUPFAM" id="SSF103025">
    <property type="entry name" value="Folate-binding domain"/>
    <property type="match status" value="1"/>
</dbReference>
<organism evidence="1 2">
    <name type="scientific">Amycolatopsis antarctica</name>
    <dbReference type="NCBI Taxonomy" id="1854586"/>
    <lineage>
        <taxon>Bacteria</taxon>
        <taxon>Bacillati</taxon>
        <taxon>Actinomycetota</taxon>
        <taxon>Actinomycetes</taxon>
        <taxon>Pseudonocardiales</taxon>
        <taxon>Pseudonocardiaceae</taxon>
        <taxon>Amycolatopsis</taxon>
    </lineage>
</organism>
<dbReference type="InterPro" id="IPR027266">
    <property type="entry name" value="TrmE/GcvT-like"/>
</dbReference>
<evidence type="ECO:0000313" key="1">
    <source>
        <dbReference type="EMBL" id="OZM72271.1"/>
    </source>
</evidence>
<dbReference type="Proteomes" id="UP000242444">
    <property type="component" value="Unassembled WGS sequence"/>
</dbReference>
<comment type="caution">
    <text evidence="1">The sequence shown here is derived from an EMBL/GenBank/DDBJ whole genome shotgun (WGS) entry which is preliminary data.</text>
</comment>
<dbReference type="InParanoid" id="A0A263D1Q6"/>
<reference evidence="1 2" key="1">
    <citation type="submission" date="2017-07" db="EMBL/GenBank/DDBJ databases">
        <title>Amycolatopsis antarcticus sp. nov., isolated from the surface of an Antarcticus brown macroalga.</title>
        <authorList>
            <person name="Wang J."/>
            <person name="Leiva S."/>
            <person name="Huang J."/>
            <person name="Huang Y."/>
        </authorList>
    </citation>
    <scope>NUCLEOTIDE SEQUENCE [LARGE SCALE GENOMIC DNA]</scope>
    <source>
        <strain evidence="1 2">AU-G6</strain>
    </source>
</reference>
<dbReference type="OrthoDB" id="9814782at2"/>
<dbReference type="InterPro" id="IPR007375">
    <property type="entry name" value="SoxG"/>
</dbReference>
<dbReference type="Pfam" id="PF04268">
    <property type="entry name" value="SoxG"/>
    <property type="match status" value="1"/>
</dbReference>